<comment type="caution">
    <text evidence="2">The sequence shown here is derived from an EMBL/GenBank/DDBJ whole genome shotgun (WGS) entry which is preliminary data.</text>
</comment>
<evidence type="ECO:0000313" key="3">
    <source>
        <dbReference type="Proteomes" id="UP000664654"/>
    </source>
</evidence>
<keyword evidence="1" id="KW-0472">Membrane</keyword>
<protein>
    <submittedName>
        <fullName evidence="2">Uncharacterized protein</fullName>
    </submittedName>
</protein>
<accession>A0A939DQR4</accession>
<keyword evidence="3" id="KW-1185">Reference proteome</keyword>
<reference evidence="2" key="1">
    <citation type="submission" date="2021-03" db="EMBL/GenBank/DDBJ databases">
        <title>novel species isolated from a fishpond in China.</title>
        <authorList>
            <person name="Lu H."/>
            <person name="Cai Z."/>
        </authorList>
    </citation>
    <scope>NUCLEOTIDE SEQUENCE</scope>
    <source>
        <strain evidence="2">JCM 30855</strain>
    </source>
</reference>
<dbReference type="AlphaFoldDB" id="A0A939DQR4"/>
<sequence length="124" mass="13786">MEKGYFWTMCALFLHQIDAAFWHEWDMFWLPGGIQGYLVFNAVAIPVVLLGYRHIVTGTRKAVVYASLCSALGALTFIIHLGFALAGYEQFHLPVSILLIVLCLAGALWLAVAIYKQGQARNLA</sequence>
<organism evidence="2 3">
    <name type="scientific">Bowmanella dokdonensis</name>
    <dbReference type="NCBI Taxonomy" id="751969"/>
    <lineage>
        <taxon>Bacteria</taxon>
        <taxon>Pseudomonadati</taxon>
        <taxon>Pseudomonadota</taxon>
        <taxon>Gammaproteobacteria</taxon>
        <taxon>Alteromonadales</taxon>
        <taxon>Alteromonadaceae</taxon>
        <taxon>Bowmanella</taxon>
    </lineage>
</organism>
<keyword evidence="1" id="KW-0812">Transmembrane</keyword>
<feature type="transmembrane region" description="Helical" evidence="1">
    <location>
        <begin position="91"/>
        <end position="115"/>
    </location>
</feature>
<evidence type="ECO:0000313" key="2">
    <source>
        <dbReference type="EMBL" id="MBN7827254.1"/>
    </source>
</evidence>
<dbReference type="InterPro" id="IPR046559">
    <property type="entry name" value="DUF6713"/>
</dbReference>
<feature type="transmembrane region" description="Helical" evidence="1">
    <location>
        <begin position="62"/>
        <end position="85"/>
    </location>
</feature>
<keyword evidence="1" id="KW-1133">Transmembrane helix</keyword>
<dbReference type="Pfam" id="PF20460">
    <property type="entry name" value="DUF6713"/>
    <property type="match status" value="1"/>
</dbReference>
<gene>
    <name evidence="2" type="ORF">J0A66_18625</name>
</gene>
<name>A0A939DQR4_9ALTE</name>
<dbReference type="EMBL" id="JAFKCV010000015">
    <property type="protein sequence ID" value="MBN7827254.1"/>
    <property type="molecule type" value="Genomic_DNA"/>
</dbReference>
<dbReference type="Proteomes" id="UP000664654">
    <property type="component" value="Unassembled WGS sequence"/>
</dbReference>
<proteinExistence type="predicted"/>
<dbReference type="RefSeq" id="WP_206575362.1">
    <property type="nucleotide sequence ID" value="NZ_JAFKCV010000015.1"/>
</dbReference>
<evidence type="ECO:0000256" key="1">
    <source>
        <dbReference type="SAM" id="Phobius"/>
    </source>
</evidence>
<feature type="transmembrane region" description="Helical" evidence="1">
    <location>
        <begin position="29"/>
        <end position="50"/>
    </location>
</feature>